<gene>
    <name evidence="2" type="primary">USP34</name>
    <name evidence="2" type="ORF">FJT64_021600</name>
</gene>
<dbReference type="OrthoDB" id="6372382at2759"/>
<dbReference type="AlphaFoldDB" id="A0A6A4WX40"/>
<protein>
    <submittedName>
        <fullName evidence="2">Ubiquitin carboxyl-terminal hydrolase 34</fullName>
    </submittedName>
</protein>
<evidence type="ECO:0000256" key="1">
    <source>
        <dbReference type="SAM" id="MobiDB-lite"/>
    </source>
</evidence>
<organism evidence="2 3">
    <name type="scientific">Amphibalanus amphitrite</name>
    <name type="common">Striped barnacle</name>
    <name type="synonym">Balanus amphitrite</name>
    <dbReference type="NCBI Taxonomy" id="1232801"/>
    <lineage>
        <taxon>Eukaryota</taxon>
        <taxon>Metazoa</taxon>
        <taxon>Ecdysozoa</taxon>
        <taxon>Arthropoda</taxon>
        <taxon>Crustacea</taxon>
        <taxon>Multicrustacea</taxon>
        <taxon>Cirripedia</taxon>
        <taxon>Thoracica</taxon>
        <taxon>Thoracicalcarea</taxon>
        <taxon>Balanomorpha</taxon>
        <taxon>Balanoidea</taxon>
        <taxon>Balanidae</taxon>
        <taxon>Amphibalaninae</taxon>
        <taxon>Amphibalanus</taxon>
    </lineage>
</organism>
<keyword evidence="3" id="KW-1185">Reference proteome</keyword>
<sequence length="895" mass="98677">MISLVALLVEKSRTEDGRLSLSASDLAAVAGGKGFPFLYHQIKDGLNVRATCTLVLALCRCNERLAGLLVGMIFQAVIKHQEGCQPFFRLLTLLVEADSAAGGTGGGGQQPCFTQLALQHIWEVAQFCPQPVLEWLAAQVPRNKQVHSWVLQNLDNWCEHFLIGHAQFRVRASASLLLVGLVPSSQFRHLFAQRQRQNSGDLTLPPEALTILHQVYQCLLRLLKPARVYTDVQMHGNMKLVQYFQLMQYCVLSRAEKLMFSPYTADLWTLFHPKLSEPSIAAHHNKQALLIFWCTVCIDCPENVQLIVSNPHITKNIGFNYILADHDDDQVVLFNRSTLPAYYGLLRLCCTQSRAFARQLANHQNLQWAFKNITPYPAQYSAATDELLKLMSLFVLVHPDTTEQELREIVAFKRQTLQMYLQVLDARSSWATLISALKVLLDTAEDRLFLVYNGGVTLLCEATLALHAMLHEATACHVTGELTELVRLLADVLRCCKTFRDNKDVRHALINCKERLEVMRKLATLLNSFTPPELRAACIDALKEFVVVLPHESLQVLTPLMLHAHSPAAREGTDPAPLGPFFPRPGQAAPPAGAPNLRPARPLLQMSVPRLQLPANKCERDEYDRALLEYFLPYHVLADLMCRVAINHDLLTEPLVTLSVLLGIDGVPLHLAHFAKLWIDVYQTKAMEKHIERLLSCSQLAEYLQQVLLTARPSLTNSVIYKFCSLFLPKVSWERWSPAAQLSVLADQVTADLVQLGDAAAGAQAQLATRLTGQLRALSLLYHAAPPPPPPPPPLLLAALQQTASKLDLPVTPAPVPPPAQEPGPAPAAAASLSTTAERTDSASGAESSGAGGCGASGEPSDDSGDAAGWRPVLARSVQMLRDQLTTSKACDRRA</sequence>
<accession>A0A6A4WX40</accession>
<feature type="region of interest" description="Disordered" evidence="1">
    <location>
        <begin position="809"/>
        <end position="871"/>
    </location>
</feature>
<feature type="compositionally biased region" description="Pro residues" evidence="1">
    <location>
        <begin position="812"/>
        <end position="826"/>
    </location>
</feature>
<dbReference type="GO" id="GO:0016787">
    <property type="term" value="F:hydrolase activity"/>
    <property type="evidence" value="ECO:0007669"/>
    <property type="project" value="UniProtKB-KW"/>
</dbReference>
<proteinExistence type="predicted"/>
<dbReference type="EMBL" id="VIIS01000618">
    <property type="protein sequence ID" value="KAF0306992.1"/>
    <property type="molecule type" value="Genomic_DNA"/>
</dbReference>
<reference evidence="2 3" key="1">
    <citation type="submission" date="2019-07" db="EMBL/GenBank/DDBJ databases">
        <title>Draft genome assembly of a fouling barnacle, Amphibalanus amphitrite (Darwin, 1854): The first reference genome for Thecostraca.</title>
        <authorList>
            <person name="Kim W."/>
        </authorList>
    </citation>
    <scope>NUCLEOTIDE SEQUENCE [LARGE SCALE GENOMIC DNA]</scope>
    <source>
        <strain evidence="2">SNU_AA5</strain>
        <tissue evidence="2">Soma without cirri and trophi</tissue>
    </source>
</reference>
<dbReference type="Proteomes" id="UP000440578">
    <property type="component" value="Unassembled WGS sequence"/>
</dbReference>
<name>A0A6A4WX40_AMPAM</name>
<evidence type="ECO:0000313" key="3">
    <source>
        <dbReference type="Proteomes" id="UP000440578"/>
    </source>
</evidence>
<comment type="caution">
    <text evidence="2">The sequence shown here is derived from an EMBL/GenBank/DDBJ whole genome shotgun (WGS) entry which is preliminary data.</text>
</comment>
<evidence type="ECO:0000313" key="2">
    <source>
        <dbReference type="EMBL" id="KAF0306992.1"/>
    </source>
</evidence>
<keyword evidence="2" id="KW-0378">Hydrolase</keyword>